<dbReference type="Proteomes" id="UP000676310">
    <property type="component" value="Unassembled WGS sequence"/>
</dbReference>
<evidence type="ECO:0000313" key="3">
    <source>
        <dbReference type="Proteomes" id="UP000676310"/>
    </source>
</evidence>
<evidence type="ECO:0000313" key="2">
    <source>
        <dbReference type="EMBL" id="CAG5156399.1"/>
    </source>
</evidence>
<dbReference type="GeneID" id="67015837"/>
<dbReference type="EMBL" id="CAJRGZ010000017">
    <property type="protein sequence ID" value="CAG5156399.1"/>
    <property type="molecule type" value="Genomic_DNA"/>
</dbReference>
<protein>
    <submittedName>
        <fullName evidence="2">Uncharacterized protein</fullName>
    </submittedName>
</protein>
<sequence>MTRGLRGQSLNKGKRVMVWNEPRINGRYPDLELETRRRIAGAHTMNYTGEGKRWDHNVARKMRNDSQRDSEAMSQEGSMDPDERAPTTAVAFQPVLTMTAERLRQMHKMELAEEEQQREERKESRKIKSVVRRALRGFSRK</sequence>
<comment type="caution">
    <text evidence="2">The sequence shown here is derived from an EMBL/GenBank/DDBJ whole genome shotgun (WGS) entry which is preliminary data.</text>
</comment>
<gene>
    <name evidence="2" type="ORF">ALTATR162_LOCUS4197</name>
</gene>
<feature type="region of interest" description="Disordered" evidence="1">
    <location>
        <begin position="106"/>
        <end position="127"/>
    </location>
</feature>
<feature type="region of interest" description="Disordered" evidence="1">
    <location>
        <begin position="62"/>
        <end position="87"/>
    </location>
</feature>
<keyword evidence="3" id="KW-1185">Reference proteome</keyword>
<feature type="compositionally biased region" description="Basic and acidic residues" evidence="1">
    <location>
        <begin position="62"/>
        <end position="71"/>
    </location>
</feature>
<accession>A0A8J2N0Q4</accession>
<name>A0A8J2N0Q4_9PLEO</name>
<evidence type="ECO:0000256" key="1">
    <source>
        <dbReference type="SAM" id="MobiDB-lite"/>
    </source>
</evidence>
<organism evidence="2 3">
    <name type="scientific">Alternaria atra</name>
    <dbReference type="NCBI Taxonomy" id="119953"/>
    <lineage>
        <taxon>Eukaryota</taxon>
        <taxon>Fungi</taxon>
        <taxon>Dikarya</taxon>
        <taxon>Ascomycota</taxon>
        <taxon>Pezizomycotina</taxon>
        <taxon>Dothideomycetes</taxon>
        <taxon>Pleosporomycetidae</taxon>
        <taxon>Pleosporales</taxon>
        <taxon>Pleosporineae</taxon>
        <taxon>Pleosporaceae</taxon>
        <taxon>Alternaria</taxon>
        <taxon>Alternaria sect. Ulocladioides</taxon>
    </lineage>
</organism>
<proteinExistence type="predicted"/>
<dbReference type="AlphaFoldDB" id="A0A8J2N0Q4"/>
<reference evidence="2" key="1">
    <citation type="submission" date="2021-05" db="EMBL/GenBank/DDBJ databases">
        <authorList>
            <person name="Stam R."/>
        </authorList>
    </citation>
    <scope>NUCLEOTIDE SEQUENCE</scope>
    <source>
        <strain evidence="2">CS162</strain>
    </source>
</reference>
<dbReference type="RefSeq" id="XP_043167742.1">
    <property type="nucleotide sequence ID" value="XM_043311807.1"/>
</dbReference>